<name>A0A8J4TU42_CLAMG</name>
<organism evidence="2 3">
    <name type="scientific">Clarias magur</name>
    <name type="common">Asian catfish</name>
    <name type="synonym">Macropteronotus magur</name>
    <dbReference type="NCBI Taxonomy" id="1594786"/>
    <lineage>
        <taxon>Eukaryota</taxon>
        <taxon>Metazoa</taxon>
        <taxon>Chordata</taxon>
        <taxon>Craniata</taxon>
        <taxon>Vertebrata</taxon>
        <taxon>Euteleostomi</taxon>
        <taxon>Actinopterygii</taxon>
        <taxon>Neopterygii</taxon>
        <taxon>Teleostei</taxon>
        <taxon>Ostariophysi</taxon>
        <taxon>Siluriformes</taxon>
        <taxon>Clariidae</taxon>
        <taxon>Clarias</taxon>
    </lineage>
</organism>
<accession>A0A8J4TU42</accession>
<feature type="non-terminal residue" evidence="2">
    <location>
        <position position="53"/>
    </location>
</feature>
<evidence type="ECO:0000313" key="3">
    <source>
        <dbReference type="Proteomes" id="UP000727407"/>
    </source>
</evidence>
<dbReference type="Proteomes" id="UP000727407">
    <property type="component" value="Unassembled WGS sequence"/>
</dbReference>
<sequence length="53" mass="5815">MRSDGGWRGNRACETENAPDGSFICPDGDTEGRAQQMVDLSVGERMGQHFNVE</sequence>
<proteinExistence type="predicted"/>
<evidence type="ECO:0000313" key="2">
    <source>
        <dbReference type="EMBL" id="KAF5903821.1"/>
    </source>
</evidence>
<dbReference type="EMBL" id="QNUK01000067">
    <property type="protein sequence ID" value="KAF5903821.1"/>
    <property type="molecule type" value="Genomic_DNA"/>
</dbReference>
<evidence type="ECO:0000256" key="1">
    <source>
        <dbReference type="SAM" id="MobiDB-lite"/>
    </source>
</evidence>
<dbReference type="AlphaFoldDB" id="A0A8J4TU42"/>
<comment type="caution">
    <text evidence="2">The sequence shown here is derived from an EMBL/GenBank/DDBJ whole genome shotgun (WGS) entry which is preliminary data.</text>
</comment>
<gene>
    <name evidence="2" type="primary">Ttn</name>
    <name evidence="2" type="ORF">DAT39_006400</name>
</gene>
<keyword evidence="3" id="KW-1185">Reference proteome</keyword>
<feature type="region of interest" description="Disordered" evidence="1">
    <location>
        <begin position="1"/>
        <end position="32"/>
    </location>
</feature>
<reference evidence="2" key="1">
    <citation type="submission" date="2020-07" db="EMBL/GenBank/DDBJ databases">
        <title>Clarias magur genome sequencing, assembly and annotation.</title>
        <authorList>
            <person name="Kushwaha B."/>
            <person name="Kumar R."/>
            <person name="Das P."/>
            <person name="Joshi C.G."/>
            <person name="Kumar D."/>
            <person name="Nagpure N.S."/>
            <person name="Pandey M."/>
            <person name="Agarwal S."/>
            <person name="Srivastava S."/>
            <person name="Singh M."/>
            <person name="Sahoo L."/>
            <person name="Jayasankar P."/>
            <person name="Meher P.K."/>
            <person name="Koringa P.G."/>
            <person name="Iquebal M.A."/>
            <person name="Das S.P."/>
            <person name="Bit A."/>
            <person name="Patnaik S."/>
            <person name="Patel N."/>
            <person name="Shah T.M."/>
            <person name="Hinsu A."/>
            <person name="Jena J.K."/>
        </authorList>
    </citation>
    <scope>NUCLEOTIDE SEQUENCE</scope>
    <source>
        <strain evidence="2">CIFAMagur01</strain>
        <tissue evidence="2">Testis</tissue>
    </source>
</reference>
<protein>
    <submittedName>
        <fullName evidence="2">Titin</fullName>
    </submittedName>
</protein>